<sequence>MNDRHALGELCRSRDGAGAGDQVLKNAWRIGRTSPKGRIGPGTPWLRVRLLCGPAAVPGGQRARRAPSSAQPCFRFGPPPAIGRGPRAPPPAVPAPRRPAPRPSRPPPAEILGEGAGRADPRPGLGALSNAPKRRGERAGEGGSRLRRARARASAGGCPRRGGSRARTRR</sequence>
<feature type="region of interest" description="Disordered" evidence="1">
    <location>
        <begin position="57"/>
        <end position="170"/>
    </location>
</feature>
<comment type="caution">
    <text evidence="2">The sequence shown here is derived from an EMBL/GenBank/DDBJ whole genome shotgun (WGS) entry which is preliminary data.</text>
</comment>
<name>A0AB34HBV8_ESCRO</name>
<reference evidence="2 3" key="1">
    <citation type="submission" date="2022-11" db="EMBL/GenBank/DDBJ databases">
        <title>Whole genome sequence of Eschrichtius robustus ER-17-0199.</title>
        <authorList>
            <person name="Bruniche-Olsen A."/>
            <person name="Black A.N."/>
            <person name="Fields C.J."/>
            <person name="Walden K."/>
            <person name="Dewoody J.A."/>
        </authorList>
    </citation>
    <scope>NUCLEOTIDE SEQUENCE [LARGE SCALE GENOMIC DNA]</scope>
    <source>
        <strain evidence="2">ER-17-0199</strain>
        <tissue evidence="2">Blubber</tissue>
    </source>
</reference>
<dbReference type="AlphaFoldDB" id="A0AB34HBV8"/>
<gene>
    <name evidence="2" type="ORF">J1605_022529</name>
</gene>
<proteinExistence type="predicted"/>
<evidence type="ECO:0000256" key="1">
    <source>
        <dbReference type="SAM" id="MobiDB-lite"/>
    </source>
</evidence>
<keyword evidence="3" id="KW-1185">Reference proteome</keyword>
<feature type="region of interest" description="Disordered" evidence="1">
    <location>
        <begin position="1"/>
        <end position="20"/>
    </location>
</feature>
<feature type="compositionally biased region" description="Pro residues" evidence="1">
    <location>
        <begin position="77"/>
        <end position="109"/>
    </location>
</feature>
<dbReference type="EMBL" id="JAIQCJ010001628">
    <property type="protein sequence ID" value="KAJ8788235.1"/>
    <property type="molecule type" value="Genomic_DNA"/>
</dbReference>
<evidence type="ECO:0000313" key="3">
    <source>
        <dbReference type="Proteomes" id="UP001159641"/>
    </source>
</evidence>
<evidence type="ECO:0000313" key="2">
    <source>
        <dbReference type="EMBL" id="KAJ8788235.1"/>
    </source>
</evidence>
<dbReference type="Proteomes" id="UP001159641">
    <property type="component" value="Unassembled WGS sequence"/>
</dbReference>
<feature type="compositionally biased region" description="Basic and acidic residues" evidence="1">
    <location>
        <begin position="1"/>
        <end position="15"/>
    </location>
</feature>
<accession>A0AB34HBV8</accession>
<protein>
    <submittedName>
        <fullName evidence="2">Uncharacterized protein</fullName>
    </submittedName>
</protein>
<organism evidence="2 3">
    <name type="scientific">Eschrichtius robustus</name>
    <name type="common">California gray whale</name>
    <name type="synonym">Eschrichtius gibbosus</name>
    <dbReference type="NCBI Taxonomy" id="9764"/>
    <lineage>
        <taxon>Eukaryota</taxon>
        <taxon>Metazoa</taxon>
        <taxon>Chordata</taxon>
        <taxon>Craniata</taxon>
        <taxon>Vertebrata</taxon>
        <taxon>Euteleostomi</taxon>
        <taxon>Mammalia</taxon>
        <taxon>Eutheria</taxon>
        <taxon>Laurasiatheria</taxon>
        <taxon>Artiodactyla</taxon>
        <taxon>Whippomorpha</taxon>
        <taxon>Cetacea</taxon>
        <taxon>Mysticeti</taxon>
        <taxon>Eschrichtiidae</taxon>
        <taxon>Eschrichtius</taxon>
    </lineage>
</organism>